<reference evidence="4" key="1">
    <citation type="submission" date="2015-12" db="EMBL/GenBank/DDBJ databases">
        <title>Gene expression during late stages of embryo sac development: a critical building block for successful pollen-pistil interactions.</title>
        <authorList>
            <person name="Liu Y."/>
            <person name="Joly V."/>
            <person name="Sabar M."/>
            <person name="Matton D.P."/>
        </authorList>
    </citation>
    <scope>NUCLEOTIDE SEQUENCE</scope>
</reference>
<dbReference type="Pfam" id="PF00400">
    <property type="entry name" value="WD40"/>
    <property type="match status" value="3"/>
</dbReference>
<dbReference type="Gene3D" id="2.130.10.10">
    <property type="entry name" value="YVTN repeat-like/Quinoprotein amine dehydrogenase"/>
    <property type="match status" value="1"/>
</dbReference>
<dbReference type="EMBL" id="GEDG01030463">
    <property type="protein sequence ID" value="JAP11917.1"/>
    <property type="molecule type" value="Transcribed_RNA"/>
</dbReference>
<dbReference type="InterPro" id="IPR020472">
    <property type="entry name" value="WD40_PAC1"/>
</dbReference>
<dbReference type="PANTHER" id="PTHR22844">
    <property type="entry name" value="F-BOX AND WD40 DOMAIN PROTEIN"/>
    <property type="match status" value="1"/>
</dbReference>
<dbReference type="SUPFAM" id="SSF50978">
    <property type="entry name" value="WD40 repeat-like"/>
    <property type="match status" value="1"/>
</dbReference>
<dbReference type="PRINTS" id="PR00320">
    <property type="entry name" value="GPROTEINBRPT"/>
</dbReference>
<name>A0A0V0GVL6_SOLCH</name>
<evidence type="ECO:0000256" key="3">
    <source>
        <dbReference type="PROSITE-ProRule" id="PRU00221"/>
    </source>
</evidence>
<sequence>MSLDKERGLLYSGSWDKTLKVWRLSDSKCLESINAHQDAINSVVVGFDGLVFTGSADGTVKAWRRELVGNSAKHVLVETLLKQDNAVTSLAVNAAAATVYAGSSDGLVNFWERQKHFLEYGGALRGHKLAVLCVALLVIWY</sequence>
<keyword evidence="2" id="KW-0677">Repeat</keyword>
<protein>
    <submittedName>
        <fullName evidence="4">Putative ovule protein</fullName>
    </submittedName>
</protein>
<dbReference type="SMART" id="SM00320">
    <property type="entry name" value="WD40"/>
    <property type="match status" value="2"/>
</dbReference>
<accession>A0A0V0GVL6</accession>
<dbReference type="PANTHER" id="PTHR22844:SF370">
    <property type="entry name" value="OS12G0594000 PROTEIN"/>
    <property type="match status" value="1"/>
</dbReference>
<dbReference type="PROSITE" id="PS50082">
    <property type="entry name" value="WD_REPEATS_2"/>
    <property type="match status" value="3"/>
</dbReference>
<organism evidence="4">
    <name type="scientific">Solanum chacoense</name>
    <name type="common">Chaco potato</name>
    <dbReference type="NCBI Taxonomy" id="4108"/>
    <lineage>
        <taxon>Eukaryota</taxon>
        <taxon>Viridiplantae</taxon>
        <taxon>Streptophyta</taxon>
        <taxon>Embryophyta</taxon>
        <taxon>Tracheophyta</taxon>
        <taxon>Spermatophyta</taxon>
        <taxon>Magnoliopsida</taxon>
        <taxon>eudicotyledons</taxon>
        <taxon>Gunneridae</taxon>
        <taxon>Pentapetalae</taxon>
        <taxon>asterids</taxon>
        <taxon>lamiids</taxon>
        <taxon>Solanales</taxon>
        <taxon>Solanaceae</taxon>
        <taxon>Solanoideae</taxon>
        <taxon>Solaneae</taxon>
        <taxon>Solanum</taxon>
    </lineage>
</organism>
<feature type="repeat" description="WD" evidence="3">
    <location>
        <begin position="33"/>
        <end position="63"/>
    </location>
</feature>
<dbReference type="InterPro" id="IPR036322">
    <property type="entry name" value="WD40_repeat_dom_sf"/>
</dbReference>
<dbReference type="AlphaFoldDB" id="A0A0V0GVL6"/>
<feature type="repeat" description="WD" evidence="3">
    <location>
        <begin position="80"/>
        <end position="112"/>
    </location>
</feature>
<dbReference type="InterPro" id="IPR015943">
    <property type="entry name" value="WD40/YVTN_repeat-like_dom_sf"/>
</dbReference>
<evidence type="ECO:0000256" key="1">
    <source>
        <dbReference type="ARBA" id="ARBA00022574"/>
    </source>
</evidence>
<keyword evidence="1 3" id="KW-0853">WD repeat</keyword>
<evidence type="ECO:0000256" key="2">
    <source>
        <dbReference type="ARBA" id="ARBA00022737"/>
    </source>
</evidence>
<dbReference type="InterPro" id="IPR001680">
    <property type="entry name" value="WD40_rpt"/>
</dbReference>
<evidence type="ECO:0000313" key="4">
    <source>
        <dbReference type="EMBL" id="JAP11917.1"/>
    </source>
</evidence>
<dbReference type="InterPro" id="IPR045182">
    <property type="entry name" value="JINGUBANG-like"/>
</dbReference>
<proteinExistence type="predicted"/>
<feature type="repeat" description="WD" evidence="3">
    <location>
        <begin position="1"/>
        <end position="32"/>
    </location>
</feature>